<evidence type="ECO:0000313" key="2">
    <source>
        <dbReference type="Proteomes" id="UP000242222"/>
    </source>
</evidence>
<gene>
    <name evidence="1" type="ORF">SAMN05216516_107105</name>
</gene>
<dbReference type="Proteomes" id="UP000242222">
    <property type="component" value="Unassembled WGS sequence"/>
</dbReference>
<reference evidence="2" key="1">
    <citation type="submission" date="2016-10" db="EMBL/GenBank/DDBJ databases">
        <authorList>
            <person name="Varghese N."/>
            <person name="Submissions S."/>
        </authorList>
    </citation>
    <scope>NUCLEOTIDE SEQUENCE [LARGE SCALE GENOMIC DNA]</scope>
    <source>
        <strain evidence="2">N6PO6</strain>
    </source>
</reference>
<protein>
    <submittedName>
        <fullName evidence="1">Uncharacterized protein</fullName>
    </submittedName>
</protein>
<dbReference type="EMBL" id="FOVC01000007">
    <property type="protein sequence ID" value="SFN43190.1"/>
    <property type="molecule type" value="Genomic_DNA"/>
</dbReference>
<dbReference type="AlphaFoldDB" id="A0A1I4YZW4"/>
<accession>A0A1I4YZW4</accession>
<keyword evidence="2" id="KW-1185">Reference proteome</keyword>
<evidence type="ECO:0000313" key="1">
    <source>
        <dbReference type="EMBL" id="SFN43190.1"/>
    </source>
</evidence>
<sequence>MQSTQFDVCFDKRASAYLSVPGSNMTAGFFYQNAGCLSCVLKKALCNMTERLYTENGLIPDNTSLLLQIVLTL</sequence>
<name>A0A1I4YZW4_9GAMM</name>
<organism evidence="1 2">
    <name type="scientific">Izhakiella capsodis</name>
    <dbReference type="NCBI Taxonomy" id="1367852"/>
    <lineage>
        <taxon>Bacteria</taxon>
        <taxon>Pseudomonadati</taxon>
        <taxon>Pseudomonadota</taxon>
        <taxon>Gammaproteobacteria</taxon>
        <taxon>Enterobacterales</taxon>
        <taxon>Erwiniaceae</taxon>
        <taxon>Izhakiella</taxon>
    </lineage>
</organism>
<proteinExistence type="predicted"/>
<dbReference type="STRING" id="1367852.SAMN05216516_107105"/>